<dbReference type="AlphaFoldDB" id="A0A1T4PDJ3"/>
<gene>
    <name evidence="5" type="ORF">SAMN02745673_01757</name>
</gene>
<evidence type="ECO:0000259" key="4">
    <source>
        <dbReference type="Pfam" id="PF07992"/>
    </source>
</evidence>
<keyword evidence="1" id="KW-0285">Flavoprotein</keyword>
<protein>
    <submittedName>
        <fullName evidence="5">Thioredoxin reductase</fullName>
    </submittedName>
</protein>
<name>A0A1T4PDJ3_9ACTN</name>
<dbReference type="InterPro" id="IPR050097">
    <property type="entry name" value="Ferredoxin-NADP_redctase_2"/>
</dbReference>
<evidence type="ECO:0000256" key="1">
    <source>
        <dbReference type="ARBA" id="ARBA00022630"/>
    </source>
</evidence>
<evidence type="ECO:0000313" key="6">
    <source>
        <dbReference type="Proteomes" id="UP000190637"/>
    </source>
</evidence>
<dbReference type="EMBL" id="FUWS01000004">
    <property type="protein sequence ID" value="SJZ89559.1"/>
    <property type="molecule type" value="Genomic_DNA"/>
</dbReference>
<comment type="catalytic activity">
    <reaction evidence="3">
        <text>[thioredoxin]-dithiol + NADP(+) = [thioredoxin]-disulfide + NADPH + H(+)</text>
        <dbReference type="Rhea" id="RHEA:20345"/>
        <dbReference type="Rhea" id="RHEA-COMP:10698"/>
        <dbReference type="Rhea" id="RHEA-COMP:10700"/>
        <dbReference type="ChEBI" id="CHEBI:15378"/>
        <dbReference type="ChEBI" id="CHEBI:29950"/>
        <dbReference type="ChEBI" id="CHEBI:50058"/>
        <dbReference type="ChEBI" id="CHEBI:57783"/>
        <dbReference type="ChEBI" id="CHEBI:58349"/>
        <dbReference type="EC" id="1.8.1.9"/>
    </reaction>
</comment>
<dbReference type="InterPro" id="IPR036188">
    <property type="entry name" value="FAD/NAD-bd_sf"/>
</dbReference>
<dbReference type="Pfam" id="PF07992">
    <property type="entry name" value="Pyr_redox_2"/>
    <property type="match status" value="1"/>
</dbReference>
<dbReference type="Proteomes" id="UP000190637">
    <property type="component" value="Unassembled WGS sequence"/>
</dbReference>
<dbReference type="Gene3D" id="3.50.50.60">
    <property type="entry name" value="FAD/NAD(P)-binding domain"/>
    <property type="match status" value="2"/>
</dbReference>
<organism evidence="5 6">
    <name type="scientific">Marinactinospora thermotolerans DSM 45154</name>
    <dbReference type="NCBI Taxonomy" id="1122192"/>
    <lineage>
        <taxon>Bacteria</taxon>
        <taxon>Bacillati</taxon>
        <taxon>Actinomycetota</taxon>
        <taxon>Actinomycetes</taxon>
        <taxon>Streptosporangiales</taxon>
        <taxon>Nocardiopsidaceae</taxon>
        <taxon>Marinactinospora</taxon>
    </lineage>
</organism>
<dbReference type="PANTHER" id="PTHR48105">
    <property type="entry name" value="THIOREDOXIN REDUCTASE 1-RELATED-RELATED"/>
    <property type="match status" value="1"/>
</dbReference>
<dbReference type="PRINTS" id="PR00368">
    <property type="entry name" value="FADPNR"/>
</dbReference>
<reference evidence="5 6" key="1">
    <citation type="submission" date="2017-02" db="EMBL/GenBank/DDBJ databases">
        <authorList>
            <person name="Peterson S.W."/>
        </authorList>
    </citation>
    <scope>NUCLEOTIDE SEQUENCE [LARGE SCALE GENOMIC DNA]</scope>
    <source>
        <strain evidence="5 6">DSM 45154</strain>
    </source>
</reference>
<evidence type="ECO:0000256" key="2">
    <source>
        <dbReference type="ARBA" id="ARBA00023002"/>
    </source>
</evidence>
<proteinExistence type="predicted"/>
<sequence length="340" mass="35613">MTNDQMRDHYDVVVVGGGAAGLNGALMLARARRSVVVIDADAPRNRPASGVHGLLALDGTPPAELLERGRAEVRRYGGHVVSGEVATASRDADGFTVTLAGGGSVRARRLLVTSGLVDELPDVPGLGDRWGRDVLHCPYCHGWEVRDQAIGVLASGPMSVHQALLFRQWSDDVTFFSHTRPAPSAEEAEKLAARGIRVVTGEVARLEVVEDRLVGVRMADGTTVGREALAVSPRMVARAGFLSTLGLHPVEHPAGVGEHIPTDPTGRTEVPGVWAAGNVTDLMAQVGASAAAGAAAGAQINADLVEEETRQAVTSYRTPFSAEAEARVGELAMGERGHGL</sequence>
<dbReference type="SUPFAM" id="SSF51905">
    <property type="entry name" value="FAD/NAD(P)-binding domain"/>
    <property type="match status" value="1"/>
</dbReference>
<keyword evidence="6" id="KW-1185">Reference proteome</keyword>
<dbReference type="STRING" id="1122192.SAMN02745673_01757"/>
<keyword evidence="2" id="KW-0560">Oxidoreductase</keyword>
<dbReference type="InterPro" id="IPR023753">
    <property type="entry name" value="FAD/NAD-binding_dom"/>
</dbReference>
<accession>A0A1T4PDJ3</accession>
<dbReference type="PRINTS" id="PR00469">
    <property type="entry name" value="PNDRDTASEII"/>
</dbReference>
<evidence type="ECO:0000313" key="5">
    <source>
        <dbReference type="EMBL" id="SJZ89559.1"/>
    </source>
</evidence>
<evidence type="ECO:0000256" key="3">
    <source>
        <dbReference type="ARBA" id="ARBA00048132"/>
    </source>
</evidence>
<feature type="domain" description="FAD/NAD(P)-binding" evidence="4">
    <location>
        <begin position="10"/>
        <end position="291"/>
    </location>
</feature>
<dbReference type="GO" id="GO:0004791">
    <property type="term" value="F:thioredoxin-disulfide reductase (NADPH) activity"/>
    <property type="evidence" value="ECO:0007669"/>
    <property type="project" value="UniProtKB-EC"/>
</dbReference>